<gene>
    <name evidence="1" type="ORF">SAMN02745181_3601</name>
</gene>
<dbReference type="EMBL" id="FQYR01000008">
    <property type="protein sequence ID" value="SHK31983.1"/>
    <property type="molecule type" value="Genomic_DNA"/>
</dbReference>
<dbReference type="STRING" id="1123071.SAMN02745181_3601"/>
<dbReference type="RefSeq" id="WP_143185149.1">
    <property type="nucleotide sequence ID" value="NZ_FQYR01000008.1"/>
</dbReference>
<organism evidence="1 2">
    <name type="scientific">Rubritalea squalenifaciens DSM 18772</name>
    <dbReference type="NCBI Taxonomy" id="1123071"/>
    <lineage>
        <taxon>Bacteria</taxon>
        <taxon>Pseudomonadati</taxon>
        <taxon>Verrucomicrobiota</taxon>
        <taxon>Verrucomicrobiia</taxon>
        <taxon>Verrucomicrobiales</taxon>
        <taxon>Rubritaleaceae</taxon>
        <taxon>Rubritalea</taxon>
    </lineage>
</organism>
<reference evidence="1 2" key="1">
    <citation type="submission" date="2016-11" db="EMBL/GenBank/DDBJ databases">
        <authorList>
            <person name="Jaros S."/>
            <person name="Januszkiewicz K."/>
            <person name="Wedrychowicz H."/>
        </authorList>
    </citation>
    <scope>NUCLEOTIDE SEQUENCE [LARGE SCALE GENOMIC DNA]</scope>
    <source>
        <strain evidence="1 2">DSM 18772</strain>
    </source>
</reference>
<evidence type="ECO:0008006" key="3">
    <source>
        <dbReference type="Google" id="ProtNLM"/>
    </source>
</evidence>
<sequence length="334" mass="36575">MSRKVFLVTLLCAVTAFAGFVGWAMRGMSDKGGELAVQQTQDLELPSNSRTAALPLDEGIEQMNGSELAMQEDLSSAIRALTDPTVSERLRLDLARRIDTGLESGDVDYLFGLFRHNPGGDNKVWWVVLNEIMQQMDAKGVGADRFEAELIQLVKSKGAHEVARDYAVQHLALWIRNQGSGLSPESSEAVKMGQAMQAIADTITDPSLSGTSIPGTAIMSLTQASRQLPEEISAPVWQRLDPLLSSMMKGETKADLGMRTSIVQAVALRDSQAHLPLIREMARDAEIDPSMRLTSIAALGVYRSEEDKSYLESIANSNDRFRYAAQSALKKFQN</sequence>
<dbReference type="Pfam" id="PF13646">
    <property type="entry name" value="HEAT_2"/>
    <property type="match status" value="1"/>
</dbReference>
<name>A0A1M6RHR9_9BACT</name>
<evidence type="ECO:0000313" key="1">
    <source>
        <dbReference type="EMBL" id="SHK31983.1"/>
    </source>
</evidence>
<protein>
    <recommendedName>
        <fullName evidence="3">HEAT repeat-containing protein</fullName>
    </recommendedName>
</protein>
<keyword evidence="2" id="KW-1185">Reference proteome</keyword>
<dbReference type="AlphaFoldDB" id="A0A1M6RHR9"/>
<dbReference type="Proteomes" id="UP000184510">
    <property type="component" value="Unassembled WGS sequence"/>
</dbReference>
<evidence type="ECO:0000313" key="2">
    <source>
        <dbReference type="Proteomes" id="UP000184510"/>
    </source>
</evidence>
<proteinExistence type="predicted"/>
<dbReference type="InParanoid" id="A0A1M6RHR9"/>
<accession>A0A1M6RHR9</accession>